<feature type="transmembrane region" description="Helical" evidence="8">
    <location>
        <begin position="82"/>
        <end position="102"/>
    </location>
</feature>
<sequence>MPLTPIDTASAAVQLLLVAALMAVFLGRWQRLLINASFALTAVASLLLMTAGWWTVNGGLTGKVTLLMGLPGLNFHMRLDPLAGFFLTVIGLLSFFVSLYSIGYVKGYLGQRSVTTLVVFYCLFLAGMSLVVIADDAVFFLICWEMMAAASYFLVMFEDEHSQNRRAALLYIIVAVVGAACILLSFGVMAGNVTGYDGVAVYTFDAMRSVRLSSGMAAVAFFLAFTGFAAKAGVIPLHVWLPEAHPVAPSNVSALMSGVMLKTAIYGILRVTFDLIGSFPWWWGAIVLSLGLMSAVMGVLYAVMQVDLKRLLAYSSVENVGIILIGIGLAMIFTSYQLPMLAGIAMIASLYHTINHAVFKGLLFMGAGAVVHGTGQRNMDAMGGLIHRMPWTAAVFLVGCASISALPPLNGFVSEWLTFQAFLLSPSLPNTLLKLLIPMGAALLALTSALSGACFVKAFGVTFLGHYRGEHLEHVHDANRPMLIAMTLTAVACLVLGVLPTFTIAWLNPVAKALTSATIATSSLQGLNGVSDPWLNIAPGSFSLQDAPGWLWLIPLQPQRASYSGPIVFIGIFFIVLVTYLVLHVRHNKLKRVPIWDCGFEKLTNTMQYNATSFSMPIRRIFGFLFSIRERFRLTANAANKVFPQRFHYHLRISDLFWVWLYRPVIDAAFYLARRVGMLQMGRIQVYLIYSFVVILALLVFLR</sequence>
<proteinExistence type="predicted"/>
<feature type="transmembrane region" description="Helical" evidence="8">
    <location>
        <begin position="210"/>
        <end position="230"/>
    </location>
</feature>
<evidence type="ECO:0000256" key="4">
    <source>
        <dbReference type="ARBA" id="ARBA00022989"/>
    </source>
</evidence>
<gene>
    <name evidence="11" type="primary">hyfB</name>
    <name evidence="11" type="ORF">HWQ67_01880</name>
</gene>
<dbReference type="InterPro" id="IPR001750">
    <property type="entry name" value="ND/Mrp_TM"/>
</dbReference>
<feature type="transmembrane region" description="Helical" evidence="8">
    <location>
        <begin position="391"/>
        <end position="409"/>
    </location>
</feature>
<accession>A0ABS6RUL2</accession>
<comment type="caution">
    <text evidence="11">The sequence shown here is derived from an EMBL/GenBank/DDBJ whole genome shotgun (WGS) entry which is preliminary data.</text>
</comment>
<evidence type="ECO:0000259" key="9">
    <source>
        <dbReference type="Pfam" id="PF00361"/>
    </source>
</evidence>
<comment type="subcellular location">
    <subcellularLocation>
        <location evidence="1">Cell membrane</location>
        <topology evidence="1">Multi-pass membrane protein</topology>
    </subcellularLocation>
    <subcellularLocation>
        <location evidence="7">Membrane</location>
        <topology evidence="7">Multi-pass membrane protein</topology>
    </subcellularLocation>
</comment>
<evidence type="ECO:0000256" key="2">
    <source>
        <dbReference type="ARBA" id="ARBA00022475"/>
    </source>
</evidence>
<feature type="transmembrane region" description="Helical" evidence="8">
    <location>
        <begin position="684"/>
        <end position="702"/>
    </location>
</feature>
<dbReference type="InterPro" id="IPR001516">
    <property type="entry name" value="Proton_antipo_N"/>
</dbReference>
<evidence type="ECO:0000256" key="1">
    <source>
        <dbReference type="ARBA" id="ARBA00004651"/>
    </source>
</evidence>
<evidence type="ECO:0000313" key="12">
    <source>
        <dbReference type="Proteomes" id="UP001196980"/>
    </source>
</evidence>
<evidence type="ECO:0000259" key="10">
    <source>
        <dbReference type="Pfam" id="PF00662"/>
    </source>
</evidence>
<feature type="domain" description="NADH:quinone oxidoreductase/Mrp antiporter transmembrane" evidence="9">
    <location>
        <begin position="134"/>
        <end position="423"/>
    </location>
</feature>
<evidence type="ECO:0000256" key="8">
    <source>
        <dbReference type="SAM" id="Phobius"/>
    </source>
</evidence>
<reference evidence="11 12" key="1">
    <citation type="journal article" date="2020" name="J Geophys Res Biogeosci">
        <title>Magnetotaxis as an Adaptation to Enable Bacterial Shuttling of Microbial Sulfur and Sulfur Cycling Across Aquatic Oxic#Anoxic Interfaces.</title>
        <authorList>
            <person name="Li J."/>
            <person name="Liu P."/>
            <person name="Wang J."/>
            <person name="Roberts A.P."/>
            <person name="Pan Y."/>
        </authorList>
    </citation>
    <scope>NUCLEOTIDE SEQUENCE [LARGE SCALE GENOMIC DNA]</scope>
    <source>
        <strain evidence="11 12">MYR-1_YQ</strain>
    </source>
</reference>
<feature type="domain" description="NADH-Ubiquinone oxidoreductase (complex I) chain 5 N-terminal" evidence="10">
    <location>
        <begin position="73"/>
        <end position="106"/>
    </location>
</feature>
<feature type="transmembrane region" description="Helical" evidence="8">
    <location>
        <begin position="6"/>
        <end position="26"/>
    </location>
</feature>
<name>A0ABS6RUL2_9BACT</name>
<dbReference type="RefSeq" id="WP_218250943.1">
    <property type="nucleotide sequence ID" value="NZ_JABXWD010000018.1"/>
</dbReference>
<feature type="transmembrane region" description="Helical" evidence="8">
    <location>
        <begin position="311"/>
        <end position="333"/>
    </location>
</feature>
<feature type="transmembrane region" description="Helical" evidence="8">
    <location>
        <begin position="33"/>
        <end position="56"/>
    </location>
</feature>
<keyword evidence="3 7" id="KW-0812">Transmembrane</keyword>
<evidence type="ECO:0000256" key="7">
    <source>
        <dbReference type="RuleBase" id="RU000320"/>
    </source>
</evidence>
<evidence type="ECO:0000256" key="3">
    <source>
        <dbReference type="ARBA" id="ARBA00022692"/>
    </source>
</evidence>
<protein>
    <submittedName>
        <fullName evidence="11">Hydrogenase 4 subunit B</fullName>
    </submittedName>
</protein>
<evidence type="ECO:0000256" key="6">
    <source>
        <dbReference type="ARBA" id="ARBA00023136"/>
    </source>
</evidence>
<dbReference type="EMBL" id="JABXWD010000018">
    <property type="protein sequence ID" value="MBV6340325.1"/>
    <property type="molecule type" value="Genomic_DNA"/>
</dbReference>
<feature type="transmembrane region" description="Helical" evidence="8">
    <location>
        <begin position="114"/>
        <end position="133"/>
    </location>
</feature>
<keyword evidence="4 8" id="KW-1133">Transmembrane helix</keyword>
<dbReference type="Pfam" id="PF00361">
    <property type="entry name" value="Proton_antipo_M"/>
    <property type="match status" value="1"/>
</dbReference>
<dbReference type="PANTHER" id="PTHR42682:SF3">
    <property type="entry name" value="FORMATE HYDROGENLYASE SUBUNIT 3-RELATED"/>
    <property type="match status" value="1"/>
</dbReference>
<dbReference type="NCBIfam" id="NF005086">
    <property type="entry name" value="PRK06521.1"/>
    <property type="match status" value="1"/>
</dbReference>
<feature type="transmembrane region" description="Helical" evidence="8">
    <location>
        <begin position="482"/>
        <end position="507"/>
    </location>
</feature>
<evidence type="ECO:0000256" key="5">
    <source>
        <dbReference type="ARBA" id="ARBA00023002"/>
    </source>
</evidence>
<feature type="transmembrane region" description="Helical" evidence="8">
    <location>
        <begin position="563"/>
        <end position="583"/>
    </location>
</feature>
<dbReference type="PANTHER" id="PTHR42682">
    <property type="entry name" value="HYDROGENASE-4 COMPONENT F"/>
    <property type="match status" value="1"/>
</dbReference>
<feature type="transmembrane region" description="Helical" evidence="8">
    <location>
        <begin position="251"/>
        <end position="269"/>
    </location>
</feature>
<feature type="transmembrane region" description="Helical" evidence="8">
    <location>
        <begin position="281"/>
        <end position="304"/>
    </location>
</feature>
<organism evidence="11 12">
    <name type="scientific">Candidatus Magnetobacterium casense</name>
    <dbReference type="NCBI Taxonomy" id="1455061"/>
    <lineage>
        <taxon>Bacteria</taxon>
        <taxon>Pseudomonadati</taxon>
        <taxon>Nitrospirota</taxon>
        <taxon>Thermodesulfovibrionia</taxon>
        <taxon>Thermodesulfovibrionales</taxon>
        <taxon>Candidatus Magnetobacteriaceae</taxon>
        <taxon>Candidatus Magnetobacterium</taxon>
    </lineage>
</organism>
<feature type="transmembrane region" description="Helical" evidence="8">
    <location>
        <begin position="353"/>
        <end position="371"/>
    </location>
</feature>
<feature type="transmembrane region" description="Helical" evidence="8">
    <location>
        <begin position="435"/>
        <end position="461"/>
    </location>
</feature>
<feature type="transmembrane region" description="Helical" evidence="8">
    <location>
        <begin position="139"/>
        <end position="157"/>
    </location>
</feature>
<dbReference type="InterPro" id="IPR052175">
    <property type="entry name" value="ComplexI-like_HydComp"/>
</dbReference>
<evidence type="ECO:0000313" key="11">
    <source>
        <dbReference type="EMBL" id="MBV6340325.1"/>
    </source>
</evidence>
<dbReference type="Pfam" id="PF00662">
    <property type="entry name" value="Proton_antipo_N"/>
    <property type="match status" value="1"/>
</dbReference>
<keyword evidence="2" id="KW-1003">Cell membrane</keyword>
<feature type="transmembrane region" description="Helical" evidence="8">
    <location>
        <begin position="169"/>
        <end position="190"/>
    </location>
</feature>
<dbReference type="Proteomes" id="UP001196980">
    <property type="component" value="Unassembled WGS sequence"/>
</dbReference>
<keyword evidence="12" id="KW-1185">Reference proteome</keyword>
<keyword evidence="6 8" id="KW-0472">Membrane</keyword>
<keyword evidence="5" id="KW-0560">Oxidoreductase</keyword>